<sequence length="73" mass="8812">MSDLEDFDHVFDVFVYGFLNLKYYAILYNINLYKVFIKFVRNAVNIRCTVTFYTVFVKKVFVGFVFPDFNRVK</sequence>
<name>A0AAD7ZMT5_DIPPU</name>
<proteinExistence type="predicted"/>
<accession>A0AAD7ZMT5</accession>
<dbReference type="EMBL" id="JASPKZ010007624">
    <property type="protein sequence ID" value="KAJ9583290.1"/>
    <property type="molecule type" value="Genomic_DNA"/>
</dbReference>
<organism evidence="2 3">
    <name type="scientific">Diploptera punctata</name>
    <name type="common">Pacific beetle cockroach</name>
    <dbReference type="NCBI Taxonomy" id="6984"/>
    <lineage>
        <taxon>Eukaryota</taxon>
        <taxon>Metazoa</taxon>
        <taxon>Ecdysozoa</taxon>
        <taxon>Arthropoda</taxon>
        <taxon>Hexapoda</taxon>
        <taxon>Insecta</taxon>
        <taxon>Pterygota</taxon>
        <taxon>Neoptera</taxon>
        <taxon>Polyneoptera</taxon>
        <taxon>Dictyoptera</taxon>
        <taxon>Blattodea</taxon>
        <taxon>Blaberoidea</taxon>
        <taxon>Blaberidae</taxon>
        <taxon>Diplopterinae</taxon>
        <taxon>Diploptera</taxon>
    </lineage>
</organism>
<protein>
    <submittedName>
        <fullName evidence="2">Uncharacterized protein</fullName>
    </submittedName>
</protein>
<comment type="caution">
    <text evidence="2">The sequence shown here is derived from an EMBL/GenBank/DDBJ whole genome shotgun (WGS) entry which is preliminary data.</text>
</comment>
<gene>
    <name evidence="2" type="ORF">L9F63_022365</name>
</gene>
<evidence type="ECO:0000256" key="1">
    <source>
        <dbReference type="SAM" id="Phobius"/>
    </source>
</evidence>
<keyword evidence="1" id="KW-1133">Transmembrane helix</keyword>
<evidence type="ECO:0000313" key="3">
    <source>
        <dbReference type="Proteomes" id="UP001233999"/>
    </source>
</evidence>
<feature type="transmembrane region" description="Helical" evidence="1">
    <location>
        <begin position="13"/>
        <end position="32"/>
    </location>
</feature>
<feature type="non-terminal residue" evidence="2">
    <location>
        <position position="73"/>
    </location>
</feature>
<evidence type="ECO:0000313" key="2">
    <source>
        <dbReference type="EMBL" id="KAJ9583290.1"/>
    </source>
</evidence>
<keyword evidence="3" id="KW-1185">Reference proteome</keyword>
<keyword evidence="1" id="KW-0812">Transmembrane</keyword>
<reference evidence="2" key="2">
    <citation type="submission" date="2023-05" db="EMBL/GenBank/DDBJ databases">
        <authorList>
            <person name="Fouks B."/>
        </authorList>
    </citation>
    <scope>NUCLEOTIDE SEQUENCE</scope>
    <source>
        <strain evidence="2">Stay&amp;Tobe</strain>
        <tissue evidence="2">Testes</tissue>
    </source>
</reference>
<dbReference type="AlphaFoldDB" id="A0AAD7ZMT5"/>
<keyword evidence="1" id="KW-0472">Membrane</keyword>
<reference evidence="2" key="1">
    <citation type="journal article" date="2023" name="IScience">
        <title>Live-bearing cockroach genome reveals convergent evolutionary mechanisms linked to viviparity in insects and beyond.</title>
        <authorList>
            <person name="Fouks B."/>
            <person name="Harrison M.C."/>
            <person name="Mikhailova A.A."/>
            <person name="Marchal E."/>
            <person name="English S."/>
            <person name="Carruthers M."/>
            <person name="Jennings E.C."/>
            <person name="Chiamaka E.L."/>
            <person name="Frigard R.A."/>
            <person name="Pippel M."/>
            <person name="Attardo G.M."/>
            <person name="Benoit J.B."/>
            <person name="Bornberg-Bauer E."/>
            <person name="Tobe S.S."/>
        </authorList>
    </citation>
    <scope>NUCLEOTIDE SEQUENCE</scope>
    <source>
        <strain evidence="2">Stay&amp;Tobe</strain>
    </source>
</reference>
<dbReference type="Proteomes" id="UP001233999">
    <property type="component" value="Unassembled WGS sequence"/>
</dbReference>
<feature type="transmembrane region" description="Helical" evidence="1">
    <location>
        <begin position="44"/>
        <end position="66"/>
    </location>
</feature>